<dbReference type="EMBL" id="JALLPB020000002">
    <property type="protein sequence ID" value="KAL3827607.1"/>
    <property type="molecule type" value="Genomic_DNA"/>
</dbReference>
<dbReference type="InterPro" id="IPR041679">
    <property type="entry name" value="DNA2/NAM7-like_C"/>
</dbReference>
<keyword evidence="5" id="KW-1185">Reference proteome</keyword>
<feature type="domain" description="DNA2/NAM7 helicase helicase" evidence="2">
    <location>
        <begin position="302"/>
        <end position="374"/>
    </location>
</feature>
<dbReference type="Gene3D" id="3.40.50.300">
    <property type="entry name" value="P-loop containing nucleotide triphosphate hydrolases"/>
    <property type="match status" value="2"/>
</dbReference>
<dbReference type="PANTHER" id="PTHR10887:SF322">
    <property type="entry name" value="HELICASE MOV-10"/>
    <property type="match status" value="1"/>
</dbReference>
<dbReference type="InterPro" id="IPR047187">
    <property type="entry name" value="SF1_C_Upf1"/>
</dbReference>
<name>A0ABD3SST2_9STRA</name>
<dbReference type="InterPro" id="IPR027417">
    <property type="entry name" value="P-loop_NTPase"/>
</dbReference>
<dbReference type="CDD" id="cd18808">
    <property type="entry name" value="SF1_C_Upf1"/>
    <property type="match status" value="1"/>
</dbReference>
<dbReference type="PANTHER" id="PTHR10887">
    <property type="entry name" value="DNA2/NAM7 HELICASE FAMILY"/>
    <property type="match status" value="1"/>
</dbReference>
<dbReference type="InterPro" id="IPR045055">
    <property type="entry name" value="DNA2/NAM7-like"/>
</dbReference>
<organism evidence="4 5">
    <name type="scientific">Cyclostephanos tholiformis</name>
    <dbReference type="NCBI Taxonomy" id="382380"/>
    <lineage>
        <taxon>Eukaryota</taxon>
        <taxon>Sar</taxon>
        <taxon>Stramenopiles</taxon>
        <taxon>Ochrophyta</taxon>
        <taxon>Bacillariophyta</taxon>
        <taxon>Coscinodiscophyceae</taxon>
        <taxon>Thalassiosirophycidae</taxon>
        <taxon>Stephanodiscales</taxon>
        <taxon>Stephanodiscaceae</taxon>
        <taxon>Cyclostephanos</taxon>
    </lineage>
</organism>
<proteinExistence type="predicted"/>
<evidence type="ECO:0000256" key="1">
    <source>
        <dbReference type="SAM" id="MobiDB-lite"/>
    </source>
</evidence>
<evidence type="ECO:0000313" key="5">
    <source>
        <dbReference type="Proteomes" id="UP001530377"/>
    </source>
</evidence>
<reference evidence="4 5" key="1">
    <citation type="submission" date="2024-10" db="EMBL/GenBank/DDBJ databases">
        <title>Updated reference genomes for cyclostephanoid diatoms.</title>
        <authorList>
            <person name="Roberts W.R."/>
            <person name="Alverson A.J."/>
        </authorList>
    </citation>
    <scope>NUCLEOTIDE SEQUENCE [LARGE SCALE GENOMIC DNA]</scope>
    <source>
        <strain evidence="4 5">AJA228-03</strain>
    </source>
</reference>
<feature type="region of interest" description="Disordered" evidence="1">
    <location>
        <begin position="251"/>
        <end position="270"/>
    </location>
</feature>
<evidence type="ECO:0000259" key="3">
    <source>
        <dbReference type="Pfam" id="PF13087"/>
    </source>
</evidence>
<dbReference type="Pfam" id="PF13086">
    <property type="entry name" value="AAA_11"/>
    <property type="match status" value="2"/>
</dbReference>
<evidence type="ECO:0008006" key="6">
    <source>
        <dbReference type="Google" id="ProtNLM"/>
    </source>
</evidence>
<feature type="domain" description="DNA2/NAM7 helicase helicase" evidence="2">
    <location>
        <begin position="463"/>
        <end position="513"/>
    </location>
</feature>
<protein>
    <recommendedName>
        <fullName evidence="6">RNA helicase</fullName>
    </recommendedName>
</protein>
<dbReference type="Pfam" id="PF13087">
    <property type="entry name" value="AAA_12"/>
    <property type="match status" value="1"/>
</dbReference>
<evidence type="ECO:0000313" key="4">
    <source>
        <dbReference type="EMBL" id="KAL3827607.1"/>
    </source>
</evidence>
<feature type="domain" description="DNA2/NAM7 helicase-like C-terminal" evidence="3">
    <location>
        <begin position="574"/>
        <end position="795"/>
    </location>
</feature>
<accession>A0ABD3SST2</accession>
<dbReference type="SUPFAM" id="SSF52540">
    <property type="entry name" value="P-loop containing nucleoside triphosphate hydrolases"/>
    <property type="match status" value="1"/>
</dbReference>
<dbReference type="Proteomes" id="UP001530377">
    <property type="component" value="Unassembled WGS sequence"/>
</dbReference>
<evidence type="ECO:0000259" key="2">
    <source>
        <dbReference type="Pfam" id="PF13086"/>
    </source>
</evidence>
<sequence length="861" mass="96607">MESAIAAMARDFIPAVPSNLLAFDHTYYLPSPNHVLPPDLSFGLRGSTCAAKVTWRPYLVDLDETTSIKEYASTFRSALRLEHEELMRIYEKYSLFQWPLRKHEDDEKMAVIHIAGAADARPSLQISDVVLLRPVQPLIHFPPTTNDSQRYRLGPVECAIEIESRILSIVRGKRDVPDSVIISFDLNPLQIAALNDGTFMRTYAIRFIPGSAFIERSLTALDWMENLSEFQQEALKTVLFPVTAPIVKPLSPDQKKLPTEGGNISHPKSDIEKPLNELQSSFVRMVRARTLDPCFEMTRPPMILTGPAGTGKTKTLIYAIADVLGLLRHGQQYQKKNRVLVCCPSHAASDVLTRRLSSLLKRSEIFRLYHSSRPASTVPGSILPFTCQLPDSDVFTLPKPSEWTGFRVVICTCMDANVLFRAKITNHAIRTKQLYFQRFIMSVSSGGHPLGVTFGQVTVDDSPFFTHLFIDEAAQATEPEILCPLSCVFDPHLGGRKVEISLIGDPRQLSPRVYASNVADSLGRSIVERILRRPVTCLGGGEESLLGPTDQLNSNASSLTDLIRYYANVDGNQLLSVFLTENYRGHPSFLMIPSALFYYDRLRSVSKLIPDNLAFWCDKLRKVEALSIPTTDLIDSPTASLSGKFSQIHRQTTWPIHFRGVMGKDSVAAADSLANFSGTDSWENFKEAMVVVDIVSTLKNEGVLLTQIGVMTPFRGQVAAIRKHLRARHYYDVNVGTIENYQAVEQDVIILSLTRANKELVHHDVKNRMGVFGQPKQVNVAMTRAENLFIVVGDPNVMWDDLCWRQFLRFCLRNGLWYGCGLKQKPEKCDVSYVSTIDIIDKGKMNSHVVVSTLEKIHRFH</sequence>
<gene>
    <name evidence="4" type="ORF">ACHAXA_002104</name>
</gene>
<dbReference type="AlphaFoldDB" id="A0ABD3SST2"/>
<dbReference type="InterPro" id="IPR041677">
    <property type="entry name" value="DNA2/NAM7_AAA_11"/>
</dbReference>
<comment type="caution">
    <text evidence="4">The sequence shown here is derived from an EMBL/GenBank/DDBJ whole genome shotgun (WGS) entry which is preliminary data.</text>
</comment>